<keyword evidence="13" id="KW-1185">Reference proteome</keyword>
<proteinExistence type="predicted"/>
<dbReference type="FunFam" id="3.40.50.2300:FF:000018">
    <property type="entry name" value="DNA-binding transcriptional regulator NtrC"/>
    <property type="match status" value="1"/>
</dbReference>
<evidence type="ECO:0000256" key="3">
    <source>
        <dbReference type="ARBA" id="ARBA00022490"/>
    </source>
</evidence>
<dbReference type="GO" id="GO:0006355">
    <property type="term" value="P:regulation of DNA-templated transcription"/>
    <property type="evidence" value="ECO:0007669"/>
    <property type="project" value="InterPro"/>
</dbReference>
<dbReference type="Gene3D" id="1.10.8.60">
    <property type="match status" value="1"/>
</dbReference>
<dbReference type="AlphaFoldDB" id="A0A0D8IB58"/>
<dbReference type="InterPro" id="IPR001789">
    <property type="entry name" value="Sig_transdc_resp-reg_receiver"/>
</dbReference>
<evidence type="ECO:0000256" key="9">
    <source>
        <dbReference type="ARBA" id="ARBA00023159"/>
    </source>
</evidence>
<dbReference type="PROSITE" id="PS50045">
    <property type="entry name" value="SIGMA54_INTERACT_4"/>
    <property type="match status" value="1"/>
</dbReference>
<keyword evidence="8" id="KW-0238">DNA-binding</keyword>
<dbReference type="Pfam" id="PF02954">
    <property type="entry name" value="HTH_8"/>
    <property type="match status" value="1"/>
</dbReference>
<dbReference type="PATRIC" id="fig|84022.5.peg.3475"/>
<dbReference type="InterPro" id="IPR025943">
    <property type="entry name" value="Sigma_54_int_dom_ATP-bd_2"/>
</dbReference>
<evidence type="ECO:0000256" key="5">
    <source>
        <dbReference type="ARBA" id="ARBA00022741"/>
    </source>
</evidence>
<comment type="function">
    <text evidence="11">May play the central regulatory role in sporulation. It may be an element of the effector pathway responsible for the activation of sporulation genes in response to nutritional stress. Spo0A may act in concert with spo0H (a sigma factor) to control the expression of some genes that are critical to the sporulation process.</text>
</comment>
<protein>
    <recommendedName>
        <fullName evidence="2">Stage 0 sporulation protein A homolog</fullName>
    </recommendedName>
</protein>
<evidence type="ECO:0000313" key="12">
    <source>
        <dbReference type="EMBL" id="AKL96729.1"/>
    </source>
</evidence>
<dbReference type="InterPro" id="IPR025662">
    <property type="entry name" value="Sigma_54_int_dom_ATP-bd_1"/>
</dbReference>
<dbReference type="FunFam" id="3.40.50.300:FF:000006">
    <property type="entry name" value="DNA-binding transcriptional regulator NtrC"/>
    <property type="match status" value="1"/>
</dbReference>
<dbReference type="SUPFAM" id="SSF52172">
    <property type="entry name" value="CheY-like"/>
    <property type="match status" value="1"/>
</dbReference>
<evidence type="ECO:0000313" key="13">
    <source>
        <dbReference type="Proteomes" id="UP000035704"/>
    </source>
</evidence>
<dbReference type="PROSITE" id="PS00676">
    <property type="entry name" value="SIGMA54_INTERACT_2"/>
    <property type="match status" value="1"/>
</dbReference>
<dbReference type="InterPro" id="IPR058031">
    <property type="entry name" value="AAA_lid_NorR"/>
</dbReference>
<dbReference type="SMART" id="SM00448">
    <property type="entry name" value="REC"/>
    <property type="match status" value="1"/>
</dbReference>
<dbReference type="InterPro" id="IPR027417">
    <property type="entry name" value="P-loop_NTPase"/>
</dbReference>
<dbReference type="InterPro" id="IPR011006">
    <property type="entry name" value="CheY-like_superfamily"/>
</dbReference>
<dbReference type="STRING" id="84022.CACET_c32850"/>
<dbReference type="PANTHER" id="PTHR32071">
    <property type="entry name" value="TRANSCRIPTIONAL REGULATORY PROTEIN"/>
    <property type="match status" value="1"/>
</dbReference>
<dbReference type="Proteomes" id="UP000035704">
    <property type="component" value="Chromosome"/>
</dbReference>
<evidence type="ECO:0000256" key="7">
    <source>
        <dbReference type="ARBA" id="ARBA00023015"/>
    </source>
</evidence>
<dbReference type="GO" id="GO:0005737">
    <property type="term" value="C:cytoplasm"/>
    <property type="evidence" value="ECO:0007669"/>
    <property type="project" value="UniProtKB-SubCell"/>
</dbReference>
<dbReference type="Gene3D" id="1.10.10.60">
    <property type="entry name" value="Homeodomain-like"/>
    <property type="match status" value="1"/>
</dbReference>
<evidence type="ECO:0000256" key="8">
    <source>
        <dbReference type="ARBA" id="ARBA00023125"/>
    </source>
</evidence>
<keyword evidence="5" id="KW-0547">Nucleotide-binding</keyword>
<dbReference type="GO" id="GO:0043565">
    <property type="term" value="F:sequence-specific DNA binding"/>
    <property type="evidence" value="ECO:0007669"/>
    <property type="project" value="InterPro"/>
</dbReference>
<dbReference type="PROSITE" id="PS50110">
    <property type="entry name" value="RESPONSE_REGULATORY"/>
    <property type="match status" value="1"/>
</dbReference>
<keyword evidence="9" id="KW-0010">Activator</keyword>
<sequence length="450" mass="51767">MKRILVVDDEKNMRWAIKKALEKEAYKIYEAGNGLEAIEKFQEEMPDLILMDLKMPKMEGMEALKKIKEISEKTPVIMITAHGTMESAVEAMKIGALDYISKPFDIEELKVTIAKALKVMALQEEVSYLREELEKNTGKTIIGTSPQIQEILNIVERVASTNATVLILGESGTGKEVIANALHYSSNRKQKPYIKVNCGAIPENLVESELFGYEKGSFTGATARKIGKFEKADGGTIFLDEVGELDLSMQVKLLRVLQEREFERIGGNERVKVEIRVIAATNRDLYKMVEEGSFREDLYYRLNVIPIKLPSLRERKEDIPLLTDYFLQKYSQEVGRKNLVISEEVKKKLLNYQWRGNIRELENVIERMVLLGQGNIITEKDLPYEIIQEEKTEEIYRLPKEGLCIEELEKNLILQALERTEYNQTKAAQLLGMTRHTLLYRMEKHEIKKK</sequence>
<evidence type="ECO:0000256" key="1">
    <source>
        <dbReference type="ARBA" id="ARBA00004496"/>
    </source>
</evidence>
<reference evidence="12 13" key="1">
    <citation type="submission" date="2014-10" db="EMBL/GenBank/DDBJ databases">
        <title>Genome sequence of Clostridium aceticum DSM 1496.</title>
        <authorList>
            <person name="Poehlein A."/>
            <person name="Schiel-Bengelsdorf B."/>
            <person name="Gottschalk G."/>
            <person name="Duerre P."/>
            <person name="Daniel R."/>
        </authorList>
    </citation>
    <scope>NUCLEOTIDE SEQUENCE [LARGE SCALE GENOMIC DNA]</scope>
    <source>
        <strain evidence="12 13">DSM 1496</strain>
    </source>
</reference>
<evidence type="ECO:0000256" key="2">
    <source>
        <dbReference type="ARBA" id="ARBA00018672"/>
    </source>
</evidence>
<dbReference type="InterPro" id="IPR003593">
    <property type="entry name" value="AAA+_ATPase"/>
</dbReference>
<evidence type="ECO:0000256" key="4">
    <source>
        <dbReference type="ARBA" id="ARBA00022553"/>
    </source>
</evidence>
<dbReference type="FunFam" id="1.10.8.60:FF:000014">
    <property type="entry name" value="DNA-binding transcriptional regulator NtrC"/>
    <property type="match status" value="1"/>
</dbReference>
<dbReference type="CDD" id="cd00009">
    <property type="entry name" value="AAA"/>
    <property type="match status" value="1"/>
</dbReference>
<dbReference type="PRINTS" id="PR01590">
    <property type="entry name" value="HTHFIS"/>
</dbReference>
<keyword evidence="6" id="KW-0067">ATP-binding</keyword>
<dbReference type="InterPro" id="IPR002078">
    <property type="entry name" value="Sigma_54_int"/>
</dbReference>
<comment type="subcellular location">
    <subcellularLocation>
        <location evidence="1">Cytoplasm</location>
    </subcellularLocation>
</comment>
<dbReference type="OrthoDB" id="9803970at2"/>
<dbReference type="PROSITE" id="PS00675">
    <property type="entry name" value="SIGMA54_INTERACT_1"/>
    <property type="match status" value="1"/>
</dbReference>
<dbReference type="GO" id="GO:0000160">
    <property type="term" value="P:phosphorelay signal transduction system"/>
    <property type="evidence" value="ECO:0007669"/>
    <property type="project" value="InterPro"/>
</dbReference>
<name>A0A0D8IB58_9CLOT</name>
<dbReference type="InterPro" id="IPR009057">
    <property type="entry name" value="Homeodomain-like_sf"/>
</dbReference>
<dbReference type="SUPFAM" id="SSF46689">
    <property type="entry name" value="Homeodomain-like"/>
    <property type="match status" value="1"/>
</dbReference>
<keyword evidence="3" id="KW-0963">Cytoplasm</keyword>
<keyword evidence="10" id="KW-0804">Transcription</keyword>
<dbReference type="Gene3D" id="3.40.50.2300">
    <property type="match status" value="1"/>
</dbReference>
<keyword evidence="7" id="KW-0805">Transcription regulation</keyword>
<dbReference type="Pfam" id="PF00072">
    <property type="entry name" value="Response_reg"/>
    <property type="match status" value="1"/>
</dbReference>
<dbReference type="SMART" id="SM00382">
    <property type="entry name" value="AAA"/>
    <property type="match status" value="1"/>
</dbReference>
<dbReference type="Pfam" id="PF00158">
    <property type="entry name" value="Sigma54_activat"/>
    <property type="match status" value="1"/>
</dbReference>
<organism evidence="12 13">
    <name type="scientific">Clostridium aceticum</name>
    <dbReference type="NCBI Taxonomy" id="84022"/>
    <lineage>
        <taxon>Bacteria</taxon>
        <taxon>Bacillati</taxon>
        <taxon>Bacillota</taxon>
        <taxon>Clostridia</taxon>
        <taxon>Eubacteriales</taxon>
        <taxon>Clostridiaceae</taxon>
        <taxon>Clostridium</taxon>
    </lineage>
</organism>
<dbReference type="GO" id="GO:0005524">
    <property type="term" value="F:ATP binding"/>
    <property type="evidence" value="ECO:0007669"/>
    <property type="project" value="UniProtKB-KW"/>
</dbReference>
<dbReference type="Pfam" id="PF25601">
    <property type="entry name" value="AAA_lid_14"/>
    <property type="match status" value="1"/>
</dbReference>
<accession>A0A0D8IB58</accession>
<dbReference type="EMBL" id="CP009687">
    <property type="protein sequence ID" value="AKL96729.1"/>
    <property type="molecule type" value="Genomic_DNA"/>
</dbReference>
<dbReference type="InterPro" id="IPR002197">
    <property type="entry name" value="HTH_Fis"/>
</dbReference>
<evidence type="ECO:0000256" key="10">
    <source>
        <dbReference type="ARBA" id="ARBA00023163"/>
    </source>
</evidence>
<dbReference type="KEGG" id="cace:CACET_c32850"/>
<dbReference type="SUPFAM" id="SSF52540">
    <property type="entry name" value="P-loop containing nucleoside triphosphate hydrolases"/>
    <property type="match status" value="1"/>
</dbReference>
<keyword evidence="4" id="KW-0597">Phosphoprotein</keyword>
<evidence type="ECO:0000256" key="11">
    <source>
        <dbReference type="ARBA" id="ARBA00024867"/>
    </source>
</evidence>
<evidence type="ECO:0000256" key="6">
    <source>
        <dbReference type="ARBA" id="ARBA00022840"/>
    </source>
</evidence>
<dbReference type="Gene3D" id="3.40.50.300">
    <property type="entry name" value="P-loop containing nucleotide triphosphate hydrolases"/>
    <property type="match status" value="1"/>
</dbReference>
<gene>
    <name evidence="12" type="primary">atoC4</name>
    <name evidence="12" type="ORF">CACET_c32850</name>
</gene>